<dbReference type="InterPro" id="IPR006424">
    <property type="entry name" value="Glyceraldehyde-3-P_DH_1"/>
</dbReference>
<evidence type="ECO:0000313" key="12">
    <source>
        <dbReference type="Proteomes" id="UP000616114"/>
    </source>
</evidence>
<feature type="active site" description="Nucleophile" evidence="4">
    <location>
        <position position="152"/>
    </location>
</feature>
<dbReference type="PRINTS" id="PR00078">
    <property type="entry name" value="G3PDHDRGNASE"/>
</dbReference>
<feature type="binding site" evidence="6">
    <location>
        <position position="78"/>
    </location>
    <ligand>
        <name>NAD(+)</name>
        <dbReference type="ChEBI" id="CHEBI:57540"/>
    </ligand>
</feature>
<dbReference type="Proteomes" id="UP000616114">
    <property type="component" value="Unassembled WGS sequence"/>
</dbReference>
<evidence type="ECO:0000256" key="9">
    <source>
        <dbReference type="RuleBase" id="RU361160"/>
    </source>
</evidence>
<dbReference type="GO" id="GO:0004365">
    <property type="term" value="F:glyceraldehyde-3-phosphate dehydrogenase (NAD+) (phosphorylating) activity"/>
    <property type="evidence" value="ECO:0007669"/>
    <property type="project" value="UniProtKB-ARBA"/>
</dbReference>
<dbReference type="GO" id="GO:0051287">
    <property type="term" value="F:NAD binding"/>
    <property type="evidence" value="ECO:0007669"/>
    <property type="project" value="InterPro"/>
</dbReference>
<dbReference type="AlphaFoldDB" id="A0A8J2U1F2"/>
<dbReference type="GO" id="GO:0005737">
    <property type="term" value="C:cytoplasm"/>
    <property type="evidence" value="ECO:0007669"/>
    <property type="project" value="UniProtKB-SubCell"/>
</dbReference>
<feature type="binding site" evidence="6">
    <location>
        <position position="34"/>
    </location>
    <ligand>
        <name>NAD(+)</name>
        <dbReference type="ChEBI" id="CHEBI:57540"/>
    </ligand>
</feature>
<dbReference type="PROSITE" id="PS00071">
    <property type="entry name" value="GAPDH"/>
    <property type="match status" value="1"/>
</dbReference>
<sequence length="334" mass="35441">MTIRVGINGLGRIGRGVLRQVQELKDIEIVGINDLTDNGTLAHLITYDTVWGRFGSDVSHDDESITVAGTRISTSAERNPADIPWKEWGADVVIESTGRFTSKDAAQAHLDAGARLVVLSAPGKGVDGTFVVGVNADSFDPAAHTVISNASCTTNCLAPIAKVLNDGIGIVEGLMTTVHAYTGDQSLVDGNHRDLRRARAAALNIVPTSTGAAKAVAQVLPELKGKLDGLALRVPTPTGSLVDLTFTAARDVTVEDVNATVRAAAEGAFKGIIEYTEDPIVSSDIIKNEHSAIFDSLLTKVIGTRTVKVFAWYDNEWGYARRLVELVSTVGARL</sequence>
<dbReference type="Gene3D" id="3.40.50.720">
    <property type="entry name" value="NAD(P)-binding Rossmann-like Domain"/>
    <property type="match status" value="1"/>
</dbReference>
<dbReference type="RefSeq" id="WP_188552059.1">
    <property type="nucleotide sequence ID" value="NZ_BMFY01000024.1"/>
</dbReference>
<dbReference type="PANTHER" id="PTHR43148">
    <property type="entry name" value="GLYCERALDEHYDE-3-PHOSPHATE DEHYDROGENASE 2"/>
    <property type="match status" value="1"/>
</dbReference>
<keyword evidence="12" id="KW-1185">Reference proteome</keyword>
<proteinExistence type="inferred from homology"/>
<keyword evidence="6" id="KW-0547">Nucleotide-binding</keyword>
<evidence type="ECO:0000256" key="2">
    <source>
        <dbReference type="ARBA" id="ARBA00007406"/>
    </source>
</evidence>
<dbReference type="FunFam" id="3.30.360.10:FF:000002">
    <property type="entry name" value="Glyceraldehyde-3-phosphate dehydrogenase"/>
    <property type="match status" value="1"/>
</dbReference>
<feature type="binding site" evidence="6">
    <location>
        <position position="315"/>
    </location>
    <ligand>
        <name>NAD(+)</name>
        <dbReference type="ChEBI" id="CHEBI:57540"/>
    </ligand>
</feature>
<dbReference type="EC" id="1.2.1.-" evidence="9"/>
<evidence type="ECO:0000256" key="3">
    <source>
        <dbReference type="ARBA" id="ARBA00023002"/>
    </source>
</evidence>
<dbReference type="SUPFAM" id="SSF55347">
    <property type="entry name" value="Glyceraldehyde-3-phosphate dehydrogenase-like, C-terminal domain"/>
    <property type="match status" value="1"/>
</dbReference>
<protein>
    <recommendedName>
        <fullName evidence="9">Glyceraldehyde-3-phosphate dehydrogenase</fullName>
        <ecNumber evidence="9">1.2.1.-</ecNumber>
    </recommendedName>
</protein>
<evidence type="ECO:0000256" key="7">
    <source>
        <dbReference type="PIRSR" id="PIRSR000149-4"/>
    </source>
</evidence>
<keyword evidence="6" id="KW-0520">NAD</keyword>
<dbReference type="GO" id="GO:0050661">
    <property type="term" value="F:NADP binding"/>
    <property type="evidence" value="ECO:0007669"/>
    <property type="project" value="InterPro"/>
</dbReference>
<evidence type="ECO:0000256" key="4">
    <source>
        <dbReference type="PIRSR" id="PIRSR000149-1"/>
    </source>
</evidence>
<dbReference type="InterPro" id="IPR036291">
    <property type="entry name" value="NAD(P)-bd_dom_sf"/>
</dbReference>
<dbReference type="EMBL" id="BMFY01000024">
    <property type="protein sequence ID" value="GGA28386.1"/>
    <property type="molecule type" value="Genomic_DNA"/>
</dbReference>
<comment type="similarity">
    <text evidence="2 8">Belongs to the glyceraldehyde-3-phosphate dehydrogenase family.</text>
</comment>
<dbReference type="NCBIfam" id="TIGR01534">
    <property type="entry name" value="GAPDH-I"/>
    <property type="match status" value="1"/>
</dbReference>
<feature type="binding site" evidence="5">
    <location>
        <begin position="151"/>
        <end position="153"/>
    </location>
    <ligand>
        <name>D-glyceraldehyde 3-phosphate</name>
        <dbReference type="ChEBI" id="CHEBI:59776"/>
    </ligand>
</feature>
<dbReference type="CDD" id="cd18126">
    <property type="entry name" value="GAPDH_I_C"/>
    <property type="match status" value="1"/>
</dbReference>
<organism evidence="11 12">
    <name type="scientific">Sediminivirga luteola</name>
    <dbReference type="NCBI Taxonomy" id="1774748"/>
    <lineage>
        <taxon>Bacteria</taxon>
        <taxon>Bacillati</taxon>
        <taxon>Actinomycetota</taxon>
        <taxon>Actinomycetes</taxon>
        <taxon>Micrococcales</taxon>
        <taxon>Brevibacteriaceae</taxon>
        <taxon>Sediminivirga</taxon>
    </lineage>
</organism>
<dbReference type="PIRSF" id="PIRSF000149">
    <property type="entry name" value="GAP_DH"/>
    <property type="match status" value="1"/>
</dbReference>
<accession>A0A8J2U1F2</accession>
<evidence type="ECO:0000256" key="6">
    <source>
        <dbReference type="PIRSR" id="PIRSR000149-3"/>
    </source>
</evidence>
<dbReference type="Pfam" id="PF02800">
    <property type="entry name" value="Gp_dh_C"/>
    <property type="match status" value="1"/>
</dbReference>
<dbReference type="Gene3D" id="3.30.360.10">
    <property type="entry name" value="Dihydrodipicolinate Reductase, domain 2"/>
    <property type="match status" value="1"/>
</dbReference>
<feature type="binding site" evidence="6">
    <location>
        <position position="120"/>
    </location>
    <ligand>
        <name>NAD(+)</name>
        <dbReference type="ChEBI" id="CHEBI:57540"/>
    </ligand>
</feature>
<name>A0A8J2U1F2_9MICO</name>
<comment type="caution">
    <text evidence="11">The sequence shown here is derived from an EMBL/GenBank/DDBJ whole genome shotgun (WGS) entry which is preliminary data.</text>
</comment>
<dbReference type="FunFam" id="3.40.50.720:FF:000001">
    <property type="entry name" value="Glyceraldehyde-3-phosphate dehydrogenase"/>
    <property type="match status" value="1"/>
</dbReference>
<comment type="subcellular location">
    <subcellularLocation>
        <location evidence="1">Cytoplasm</location>
    </subcellularLocation>
</comment>
<dbReference type="SMART" id="SM00846">
    <property type="entry name" value="Gp_dh_N"/>
    <property type="match status" value="1"/>
</dbReference>
<feature type="binding site" evidence="5">
    <location>
        <position position="182"/>
    </location>
    <ligand>
        <name>D-glyceraldehyde 3-phosphate</name>
        <dbReference type="ChEBI" id="CHEBI:59776"/>
    </ligand>
</feature>
<reference evidence="11" key="2">
    <citation type="submission" date="2020-09" db="EMBL/GenBank/DDBJ databases">
        <authorList>
            <person name="Sun Q."/>
            <person name="Zhou Y."/>
        </authorList>
    </citation>
    <scope>NUCLEOTIDE SEQUENCE</scope>
    <source>
        <strain evidence="11">CGMCC 1.12785</strain>
    </source>
</reference>
<feature type="site" description="Activates thiol group during catalysis" evidence="7">
    <location>
        <position position="179"/>
    </location>
</feature>
<dbReference type="GO" id="GO:0006006">
    <property type="term" value="P:glucose metabolic process"/>
    <property type="evidence" value="ECO:0007669"/>
    <property type="project" value="InterPro"/>
</dbReference>
<gene>
    <name evidence="11" type="ORF">GCM10011333_33930</name>
</gene>
<dbReference type="InterPro" id="IPR020828">
    <property type="entry name" value="GlycerAld_3-P_DH_NAD(P)-bd"/>
</dbReference>
<dbReference type="SUPFAM" id="SSF51735">
    <property type="entry name" value="NAD(P)-binding Rossmann-fold domains"/>
    <property type="match status" value="1"/>
</dbReference>
<evidence type="ECO:0000256" key="1">
    <source>
        <dbReference type="ARBA" id="ARBA00004496"/>
    </source>
</evidence>
<feature type="binding site" evidence="5">
    <location>
        <begin position="210"/>
        <end position="211"/>
    </location>
    <ligand>
        <name>D-glyceraldehyde 3-phosphate</name>
        <dbReference type="ChEBI" id="CHEBI:59776"/>
    </ligand>
</feature>
<evidence type="ECO:0000259" key="10">
    <source>
        <dbReference type="SMART" id="SM00846"/>
    </source>
</evidence>
<dbReference type="InterPro" id="IPR020830">
    <property type="entry name" value="GlycerAld_3-P_DH_AS"/>
</dbReference>
<keyword evidence="3 9" id="KW-0560">Oxidoreductase</keyword>
<dbReference type="InterPro" id="IPR020831">
    <property type="entry name" value="GlycerAld/Erythrose_P_DH"/>
</dbReference>
<feature type="binding site" evidence="5">
    <location>
        <position position="233"/>
    </location>
    <ligand>
        <name>D-glyceraldehyde 3-phosphate</name>
        <dbReference type="ChEBI" id="CHEBI:59776"/>
    </ligand>
</feature>
<evidence type="ECO:0000313" key="11">
    <source>
        <dbReference type="EMBL" id="GGA28386.1"/>
    </source>
</evidence>
<evidence type="ECO:0000256" key="5">
    <source>
        <dbReference type="PIRSR" id="PIRSR000149-2"/>
    </source>
</evidence>
<feature type="domain" description="Glyceraldehyde 3-phosphate dehydrogenase NAD(P) binding" evidence="10">
    <location>
        <begin position="3"/>
        <end position="152"/>
    </location>
</feature>
<dbReference type="CDD" id="cd05214">
    <property type="entry name" value="GAPDH_I_N"/>
    <property type="match status" value="1"/>
</dbReference>
<dbReference type="Pfam" id="PF00044">
    <property type="entry name" value="Gp_dh_N"/>
    <property type="match status" value="1"/>
</dbReference>
<reference evidence="11" key="1">
    <citation type="journal article" date="2014" name="Int. J. Syst. Evol. Microbiol.">
        <title>Complete genome sequence of Corynebacterium casei LMG S-19264T (=DSM 44701T), isolated from a smear-ripened cheese.</title>
        <authorList>
            <consortium name="US DOE Joint Genome Institute (JGI-PGF)"/>
            <person name="Walter F."/>
            <person name="Albersmeier A."/>
            <person name="Kalinowski J."/>
            <person name="Ruckert C."/>
        </authorList>
    </citation>
    <scope>NUCLEOTIDE SEQUENCE</scope>
    <source>
        <strain evidence="11">CGMCC 1.12785</strain>
    </source>
</reference>
<feature type="binding site" evidence="6">
    <location>
        <begin position="12"/>
        <end position="13"/>
    </location>
    <ligand>
        <name>NAD(+)</name>
        <dbReference type="ChEBI" id="CHEBI:57540"/>
    </ligand>
</feature>
<evidence type="ECO:0000256" key="8">
    <source>
        <dbReference type="RuleBase" id="RU000397"/>
    </source>
</evidence>
<dbReference type="InterPro" id="IPR020829">
    <property type="entry name" value="GlycerAld_3-P_DH_cat"/>
</dbReference>